<feature type="compositionally biased region" description="Low complexity" evidence="1">
    <location>
        <begin position="821"/>
        <end position="837"/>
    </location>
</feature>
<feature type="region of interest" description="Disordered" evidence="1">
    <location>
        <begin position="503"/>
        <end position="532"/>
    </location>
</feature>
<keyword evidence="3" id="KW-1185">Reference proteome</keyword>
<dbReference type="Proteomes" id="UP000820818">
    <property type="component" value="Linkage Group LG1"/>
</dbReference>
<proteinExistence type="predicted"/>
<evidence type="ECO:0000313" key="3">
    <source>
        <dbReference type="Proteomes" id="UP000820818"/>
    </source>
</evidence>
<comment type="caution">
    <text evidence="2">The sequence shown here is derived from an EMBL/GenBank/DDBJ whole genome shotgun (WGS) entry which is preliminary data.</text>
</comment>
<sequence length="933" mass="100720">MNFVRKWLQGSGTTEEEKCEAVAADLDAEAWSERTAVITRYDHETHCNLARDFIADLADKVVEESCKQPDQAKENSNSLHLKKQKLFLPDLVPSVATSRPLTDTVSESDEYESADEQPQLHNTLYLDSTVNPSTTFDASTPIDTPGWHLDFDSSRVVPVGDVTVDASLKDYSLPSVDTAPESLSQVPPAPQEETDALGAIANFPARSSQPFSPSSGSDVDVSVIDSEADTLAAVTPNNPTNEVDVDLINQFERLVLSKQVLSKHSPATPTLNTTFPLNEDENTPIVAVNQTVSSVNEEKDNSILPANVTQDILSTTRDLSAVNPDDSEFTSFVDQSEQSSFADLKGPQKIKNFVSDSDNLLPIAETQNTQIVEEEEVADHTGEGYPEVEEEIVPVPEEEKATVGEKVLPSDIEETDSVDVEPSVGVVAETVPVVEEESVSVEESVTVVQKEPDSVTDQELVPVADEEALLVVNENPVPALQEEPVPVVEEPVPVAEEVPVPVSKEEPVTVAEEEPVPSPEEEAVPVAEEEPVPVVQEEAVPVAEGEAVPVVQEEPVPVVQEEPVPVVQEEPVPVVQEEPVPVVQEEPVPVVQEEPVSVVQEEPVPVVQEEPVPVVQEEPVPVVQEEPVPVVQEEPVPVVQEEPVPVVQEEPVPVVQEPVPVVQEDSVPVVEVEPAPVAEKESVSAVKEEFLSVGEEKSVPAEEEKAIPETEKEIVPVIAEETVSVASVLEQESVATTEGESIPAPTSVHEEQNLVGVEQISVKETTVPVIESQPANSFENSNTIEPVDVNNSEVDTGLVEGDSTSFSSAAEQTVLNAADKSSSIEGSEIPSEEIQPPVDNSEFTSSQDPDTSVTKPTSLPEEKPIVPKKGYDLSFLDRFDDLENATPSISQAKLLPQLTTPVTDYSASPGKLVSILIHCLHLKWYPVIVIVVD</sequence>
<dbReference type="PANTHER" id="PTHR13884:SF16">
    <property type="entry name" value="AAA+ ATPASE DOMAIN-CONTAINING PROTEIN-RELATED"/>
    <property type="match status" value="1"/>
</dbReference>
<reference evidence="2 3" key="1">
    <citation type="submission" date="2022-05" db="EMBL/GenBank/DDBJ databases">
        <title>A multi-omics perspective on studying reproductive biology in Daphnia sinensis.</title>
        <authorList>
            <person name="Jia J."/>
        </authorList>
    </citation>
    <scope>NUCLEOTIDE SEQUENCE [LARGE SCALE GENOMIC DNA]</scope>
    <source>
        <strain evidence="2 3">WSL</strain>
    </source>
</reference>
<feature type="region of interest" description="Disordered" evidence="1">
    <location>
        <begin position="98"/>
        <end position="119"/>
    </location>
</feature>
<dbReference type="EMBL" id="WJBH02000001">
    <property type="protein sequence ID" value="KAI9564691.1"/>
    <property type="molecule type" value="Genomic_DNA"/>
</dbReference>
<evidence type="ECO:0000313" key="2">
    <source>
        <dbReference type="EMBL" id="KAI9564691.1"/>
    </source>
</evidence>
<organism evidence="2 3">
    <name type="scientific">Daphnia sinensis</name>
    <dbReference type="NCBI Taxonomy" id="1820382"/>
    <lineage>
        <taxon>Eukaryota</taxon>
        <taxon>Metazoa</taxon>
        <taxon>Ecdysozoa</taxon>
        <taxon>Arthropoda</taxon>
        <taxon>Crustacea</taxon>
        <taxon>Branchiopoda</taxon>
        <taxon>Diplostraca</taxon>
        <taxon>Cladocera</taxon>
        <taxon>Anomopoda</taxon>
        <taxon>Daphniidae</taxon>
        <taxon>Daphnia</taxon>
        <taxon>Daphnia similis group</taxon>
    </lineage>
</organism>
<evidence type="ECO:0000256" key="1">
    <source>
        <dbReference type="SAM" id="MobiDB-lite"/>
    </source>
</evidence>
<accession>A0AAD5PYG4</accession>
<feature type="compositionally biased region" description="Acidic residues" evidence="1">
    <location>
        <begin position="511"/>
        <end position="531"/>
    </location>
</feature>
<feature type="compositionally biased region" description="Acidic residues" evidence="1">
    <location>
        <begin position="106"/>
        <end position="115"/>
    </location>
</feature>
<gene>
    <name evidence="2" type="ORF">GHT06_008432</name>
</gene>
<dbReference type="AlphaFoldDB" id="A0AAD5PYG4"/>
<dbReference type="InterPro" id="IPR053236">
    <property type="entry name" value="Cornifin"/>
</dbReference>
<feature type="region of interest" description="Disordered" evidence="1">
    <location>
        <begin position="817"/>
        <end position="864"/>
    </location>
</feature>
<dbReference type="PANTHER" id="PTHR13884">
    <property type="entry name" value="DUF853 DOMAIN-CONTAINING PROTEIN"/>
    <property type="match status" value="1"/>
</dbReference>
<protein>
    <submittedName>
        <fullName evidence="2">Uncharacterized protein</fullName>
    </submittedName>
</protein>
<feature type="compositionally biased region" description="Polar residues" evidence="1">
    <location>
        <begin position="841"/>
        <end position="857"/>
    </location>
</feature>
<name>A0AAD5PYG4_9CRUS</name>